<dbReference type="SUPFAM" id="SSF52218">
    <property type="entry name" value="Flavoproteins"/>
    <property type="match status" value="1"/>
</dbReference>
<evidence type="ECO:0000313" key="5">
    <source>
        <dbReference type="Proteomes" id="UP000823849"/>
    </source>
</evidence>
<name>A0A9D2NB23_9FIRM</name>
<protein>
    <submittedName>
        <fullName evidence="4">Flavodoxin family protein</fullName>
    </submittedName>
</protein>
<dbReference type="EMBL" id="DWWU01000025">
    <property type="protein sequence ID" value="HJC15396.1"/>
    <property type="molecule type" value="Genomic_DNA"/>
</dbReference>
<reference evidence="4" key="2">
    <citation type="submission" date="2021-04" db="EMBL/GenBank/DDBJ databases">
        <authorList>
            <person name="Gilroy R."/>
        </authorList>
    </citation>
    <scope>NUCLEOTIDE SEQUENCE</scope>
    <source>
        <strain evidence="4">CHK185-5351</strain>
    </source>
</reference>
<accession>A0A9D2NB23</accession>
<keyword evidence="1" id="KW-0285">Flavoprotein</keyword>
<dbReference type="PANTHER" id="PTHR43278:SF4">
    <property type="entry name" value="NAD(P)H-DEPENDENT FMN-CONTAINING OXIDOREDUCTASE YWQN-RELATED"/>
    <property type="match status" value="1"/>
</dbReference>
<dbReference type="PANTHER" id="PTHR43278">
    <property type="entry name" value="NAD(P)H-DEPENDENT FMN-CONTAINING OXIDOREDUCTASE YWQN-RELATED"/>
    <property type="match status" value="1"/>
</dbReference>
<keyword evidence="2" id="KW-0288">FMN</keyword>
<dbReference type="AlphaFoldDB" id="A0A9D2NB23"/>
<comment type="caution">
    <text evidence="4">The sequence shown here is derived from an EMBL/GenBank/DDBJ whole genome shotgun (WGS) entry which is preliminary data.</text>
</comment>
<feature type="domain" description="NADPH-dependent FMN reductase-like" evidence="3">
    <location>
        <begin position="16"/>
        <end position="167"/>
    </location>
</feature>
<dbReference type="Gene3D" id="3.40.50.360">
    <property type="match status" value="1"/>
</dbReference>
<evidence type="ECO:0000313" key="4">
    <source>
        <dbReference type="EMBL" id="HJC15396.1"/>
    </source>
</evidence>
<proteinExistence type="predicted"/>
<dbReference type="GO" id="GO:0016491">
    <property type="term" value="F:oxidoreductase activity"/>
    <property type="evidence" value="ECO:0007669"/>
    <property type="project" value="InterPro"/>
</dbReference>
<evidence type="ECO:0000259" key="3">
    <source>
        <dbReference type="Pfam" id="PF03358"/>
    </source>
</evidence>
<reference evidence="4" key="1">
    <citation type="journal article" date="2021" name="PeerJ">
        <title>Extensive microbial diversity within the chicken gut microbiome revealed by metagenomics and culture.</title>
        <authorList>
            <person name="Gilroy R."/>
            <person name="Ravi A."/>
            <person name="Getino M."/>
            <person name="Pursley I."/>
            <person name="Horton D.L."/>
            <person name="Alikhan N.F."/>
            <person name="Baker D."/>
            <person name="Gharbi K."/>
            <person name="Hall N."/>
            <person name="Watson M."/>
            <person name="Adriaenssens E.M."/>
            <person name="Foster-Nyarko E."/>
            <person name="Jarju S."/>
            <person name="Secka A."/>
            <person name="Antonio M."/>
            <person name="Oren A."/>
            <person name="Chaudhuri R.R."/>
            <person name="La Ragione R."/>
            <person name="Hildebrand F."/>
            <person name="Pallen M.J."/>
        </authorList>
    </citation>
    <scope>NUCLEOTIDE SEQUENCE</scope>
    <source>
        <strain evidence="4">CHK185-5351</strain>
    </source>
</reference>
<gene>
    <name evidence="4" type="ORF">H9705_06165</name>
</gene>
<dbReference type="InterPro" id="IPR029039">
    <property type="entry name" value="Flavoprotein-like_sf"/>
</dbReference>
<dbReference type="Pfam" id="PF03358">
    <property type="entry name" value="FMN_red"/>
    <property type="match status" value="1"/>
</dbReference>
<evidence type="ECO:0000256" key="1">
    <source>
        <dbReference type="ARBA" id="ARBA00022630"/>
    </source>
</evidence>
<dbReference type="InterPro" id="IPR051796">
    <property type="entry name" value="ISF_SsuE-like"/>
</dbReference>
<sequence>MECSQTTQKKESGNPNVLLINGSPNKNGCTYTALDEVSRTLNQEGIDTEIIQVGNRPIRGCIGCRKCKTTGKCVFDDLVNEVAPKFCDCDGIVIGSPVYFASANGTLVSFMDRLFYSTTADKRMKVGAAVVSCRRGGNTATFDELNKYFTISQMPVVSSQYWNMVHGNSPEEVRQDIEGLQTMRTLGRNMAFLIKSIRLGREAYGLPEQENPVFTNFVR</sequence>
<organism evidence="4 5">
    <name type="scientific">Candidatus Fusicatenibacter intestinigallinarum</name>
    <dbReference type="NCBI Taxonomy" id="2838598"/>
    <lineage>
        <taxon>Bacteria</taxon>
        <taxon>Bacillati</taxon>
        <taxon>Bacillota</taxon>
        <taxon>Clostridia</taxon>
        <taxon>Lachnospirales</taxon>
        <taxon>Lachnospiraceae</taxon>
        <taxon>Fusicatenibacter</taxon>
    </lineage>
</organism>
<dbReference type="InterPro" id="IPR005025">
    <property type="entry name" value="FMN_Rdtase-like_dom"/>
</dbReference>
<evidence type="ECO:0000256" key="2">
    <source>
        <dbReference type="ARBA" id="ARBA00022643"/>
    </source>
</evidence>
<dbReference type="Proteomes" id="UP000823849">
    <property type="component" value="Unassembled WGS sequence"/>
</dbReference>